<dbReference type="InterPro" id="IPR022301">
    <property type="entry name" value="Integral_membrane_YjbE"/>
</dbReference>
<dbReference type="NCBIfam" id="TIGR03717">
    <property type="entry name" value="R_switched_YjbE"/>
    <property type="match status" value="1"/>
</dbReference>
<dbReference type="EMBL" id="BMCP01000001">
    <property type="protein sequence ID" value="GGE34985.1"/>
    <property type="molecule type" value="Genomic_DNA"/>
</dbReference>
<feature type="transmembrane region" description="Helical" evidence="6">
    <location>
        <begin position="46"/>
        <end position="64"/>
    </location>
</feature>
<feature type="transmembrane region" description="Helical" evidence="6">
    <location>
        <begin position="70"/>
        <end position="87"/>
    </location>
</feature>
<evidence type="ECO:0000256" key="4">
    <source>
        <dbReference type="ARBA" id="ARBA00022989"/>
    </source>
</evidence>
<organism evidence="7 8">
    <name type="scientific">Agaricicola taiwanensis</name>
    <dbReference type="NCBI Taxonomy" id="591372"/>
    <lineage>
        <taxon>Bacteria</taxon>
        <taxon>Pseudomonadati</taxon>
        <taxon>Pseudomonadota</taxon>
        <taxon>Alphaproteobacteria</taxon>
        <taxon>Rhodobacterales</taxon>
        <taxon>Paracoccaceae</taxon>
        <taxon>Agaricicola</taxon>
    </lineage>
</organism>
<keyword evidence="4 6" id="KW-1133">Transmembrane helix</keyword>
<dbReference type="PANTHER" id="PTHR30238">
    <property type="entry name" value="MEMBRANE BOUND PREDICTED REDOX MODULATOR"/>
    <property type="match status" value="1"/>
</dbReference>
<dbReference type="Pfam" id="PF03741">
    <property type="entry name" value="TerC"/>
    <property type="match status" value="1"/>
</dbReference>
<evidence type="ECO:0000313" key="7">
    <source>
        <dbReference type="EMBL" id="GGE34985.1"/>
    </source>
</evidence>
<name>A0A8J2YBX7_9RHOB</name>
<sequence>MFEFLTPEALTALASVIMIDLVLAGDNAIVIGLAAAGLPKDQRNKAILVGIIAATVMRIGFAAITTQLLAIVGLLFAGGILLLWVCWKMWRELRAGHEHEQHLAEEALADADLNDDGTVAGSAPRKTFAQAAWQIIVADLTMSLDNVLAVAGAARDHPWVLVFGLVLSIALMGIAASFIARLLQKHRWIAYVGLLVILYVSLDMIYRGGMELWGVWNGSPAEVTVPAPDAAPSPAAPAQ</sequence>
<dbReference type="RefSeq" id="WP_188408625.1">
    <property type="nucleotide sequence ID" value="NZ_BMCP01000001.1"/>
</dbReference>
<feature type="transmembrane region" description="Helical" evidence="6">
    <location>
        <begin position="188"/>
        <end position="206"/>
    </location>
</feature>
<dbReference type="InterPro" id="IPR005496">
    <property type="entry name" value="Integral_membrane_TerC"/>
</dbReference>
<evidence type="ECO:0000313" key="8">
    <source>
        <dbReference type="Proteomes" id="UP000602745"/>
    </source>
</evidence>
<feature type="transmembrane region" description="Helical" evidence="6">
    <location>
        <begin position="159"/>
        <end position="182"/>
    </location>
</feature>
<evidence type="ECO:0000256" key="6">
    <source>
        <dbReference type="SAM" id="Phobius"/>
    </source>
</evidence>
<protein>
    <submittedName>
        <fullName evidence="7">Membrane protein</fullName>
    </submittedName>
</protein>
<reference evidence="7" key="2">
    <citation type="submission" date="2020-09" db="EMBL/GenBank/DDBJ databases">
        <authorList>
            <person name="Sun Q."/>
            <person name="Sedlacek I."/>
        </authorList>
    </citation>
    <scope>NUCLEOTIDE SEQUENCE</scope>
    <source>
        <strain evidence="7">CCM 7684</strain>
    </source>
</reference>
<keyword evidence="5 6" id="KW-0472">Membrane</keyword>
<evidence type="ECO:0000256" key="1">
    <source>
        <dbReference type="ARBA" id="ARBA00004141"/>
    </source>
</evidence>
<evidence type="ECO:0000256" key="3">
    <source>
        <dbReference type="ARBA" id="ARBA00022692"/>
    </source>
</evidence>
<evidence type="ECO:0000256" key="2">
    <source>
        <dbReference type="ARBA" id="ARBA00007511"/>
    </source>
</evidence>
<dbReference type="GO" id="GO:0016020">
    <property type="term" value="C:membrane"/>
    <property type="evidence" value="ECO:0007669"/>
    <property type="project" value="UniProtKB-SubCell"/>
</dbReference>
<dbReference type="Proteomes" id="UP000602745">
    <property type="component" value="Unassembled WGS sequence"/>
</dbReference>
<keyword evidence="3 6" id="KW-0812">Transmembrane</keyword>
<dbReference type="PANTHER" id="PTHR30238:SF4">
    <property type="entry name" value="SLL1022 PROTEIN"/>
    <property type="match status" value="1"/>
</dbReference>
<comment type="similarity">
    <text evidence="2">Belongs to the TerC family.</text>
</comment>
<keyword evidence="8" id="KW-1185">Reference proteome</keyword>
<feature type="transmembrane region" description="Helical" evidence="6">
    <location>
        <begin position="12"/>
        <end position="34"/>
    </location>
</feature>
<reference evidence="7" key="1">
    <citation type="journal article" date="2014" name="Int. J. Syst. Evol. Microbiol.">
        <title>Complete genome sequence of Corynebacterium casei LMG S-19264T (=DSM 44701T), isolated from a smear-ripened cheese.</title>
        <authorList>
            <consortium name="US DOE Joint Genome Institute (JGI-PGF)"/>
            <person name="Walter F."/>
            <person name="Albersmeier A."/>
            <person name="Kalinowski J."/>
            <person name="Ruckert C."/>
        </authorList>
    </citation>
    <scope>NUCLEOTIDE SEQUENCE</scope>
    <source>
        <strain evidence="7">CCM 7684</strain>
    </source>
</reference>
<evidence type="ECO:0000256" key="5">
    <source>
        <dbReference type="ARBA" id="ARBA00023136"/>
    </source>
</evidence>
<proteinExistence type="inferred from homology"/>
<comment type="caution">
    <text evidence="7">The sequence shown here is derived from an EMBL/GenBank/DDBJ whole genome shotgun (WGS) entry which is preliminary data.</text>
</comment>
<gene>
    <name evidence="7" type="ORF">GCM10007276_10640</name>
</gene>
<comment type="subcellular location">
    <subcellularLocation>
        <location evidence="1">Membrane</location>
        <topology evidence="1">Multi-pass membrane protein</topology>
    </subcellularLocation>
</comment>
<accession>A0A8J2YBX7</accession>
<dbReference type="AlphaFoldDB" id="A0A8J2YBX7"/>